<feature type="transmembrane region" description="Helical" evidence="1">
    <location>
        <begin position="264"/>
        <end position="281"/>
    </location>
</feature>
<proteinExistence type="predicted"/>
<keyword evidence="1" id="KW-1133">Transmembrane helix</keyword>
<dbReference type="InterPro" id="IPR000326">
    <property type="entry name" value="PAP2/HPO"/>
</dbReference>
<comment type="caution">
    <text evidence="3">The sequence shown here is derived from an EMBL/GenBank/DDBJ whole genome shotgun (WGS) entry which is preliminary data.</text>
</comment>
<dbReference type="SUPFAM" id="SSF48317">
    <property type="entry name" value="Acid phosphatase/Vanadium-dependent haloperoxidase"/>
    <property type="match status" value="1"/>
</dbReference>
<gene>
    <name evidence="3" type="ORF">QV13_08520</name>
</gene>
<feature type="transmembrane region" description="Helical" evidence="1">
    <location>
        <begin position="134"/>
        <end position="158"/>
    </location>
</feature>
<feature type="transmembrane region" description="Helical" evidence="1">
    <location>
        <begin position="165"/>
        <end position="184"/>
    </location>
</feature>
<name>A0A1C2E1C4_9HYPH</name>
<dbReference type="PANTHER" id="PTHR14969">
    <property type="entry name" value="SPHINGOSINE-1-PHOSPHATE PHOSPHOHYDROLASE"/>
    <property type="match status" value="1"/>
</dbReference>
<protein>
    <recommendedName>
        <fullName evidence="2">Phosphatidic acid phosphatase type 2/haloperoxidase domain-containing protein</fullName>
    </recommendedName>
</protein>
<feature type="domain" description="Phosphatidic acid phosphatase type 2/haloperoxidase" evidence="2">
    <location>
        <begin position="168"/>
        <end position="279"/>
    </location>
</feature>
<reference evidence="3 4" key="1">
    <citation type="submission" date="2016-08" db="EMBL/GenBank/DDBJ databases">
        <title>Whole genome sequence of Mesorhizobium sp. strain UASWS1009 isolated from industrial sewage.</title>
        <authorList>
            <person name="Crovadore J."/>
            <person name="Calmin G."/>
            <person name="Chablais R."/>
            <person name="Cochard B."/>
            <person name="Lefort F."/>
        </authorList>
    </citation>
    <scope>NUCLEOTIDE SEQUENCE [LARGE SCALE GENOMIC DNA]</scope>
    <source>
        <strain evidence="3 4">UASWS1009</strain>
    </source>
</reference>
<dbReference type="Gene3D" id="1.20.144.10">
    <property type="entry name" value="Phosphatidic acid phosphatase type 2/haloperoxidase"/>
    <property type="match status" value="2"/>
</dbReference>
<dbReference type="AlphaFoldDB" id="A0A1C2E1C4"/>
<feature type="transmembrane region" description="Helical" evidence="1">
    <location>
        <begin position="238"/>
        <end position="258"/>
    </location>
</feature>
<feature type="transmembrane region" description="Helical" evidence="1">
    <location>
        <begin position="204"/>
        <end position="226"/>
    </location>
</feature>
<evidence type="ECO:0000313" key="4">
    <source>
        <dbReference type="Proteomes" id="UP000094412"/>
    </source>
</evidence>
<evidence type="ECO:0000256" key="1">
    <source>
        <dbReference type="SAM" id="Phobius"/>
    </source>
</evidence>
<feature type="transmembrane region" description="Helical" evidence="1">
    <location>
        <begin position="79"/>
        <end position="103"/>
    </location>
</feature>
<dbReference type="RefSeq" id="WP_083237704.1">
    <property type="nucleotide sequence ID" value="NZ_MDEO01000029.1"/>
</dbReference>
<organism evidence="3 4">
    <name type="scientific">Mesorhizobium hungaricum</name>
    <dbReference type="NCBI Taxonomy" id="1566387"/>
    <lineage>
        <taxon>Bacteria</taxon>
        <taxon>Pseudomonadati</taxon>
        <taxon>Pseudomonadota</taxon>
        <taxon>Alphaproteobacteria</taxon>
        <taxon>Hyphomicrobiales</taxon>
        <taxon>Phyllobacteriaceae</taxon>
        <taxon>Mesorhizobium</taxon>
    </lineage>
</organism>
<dbReference type="EMBL" id="MDEO01000029">
    <property type="protein sequence ID" value="OCX20706.1"/>
    <property type="molecule type" value="Genomic_DNA"/>
</dbReference>
<dbReference type="SMART" id="SM00014">
    <property type="entry name" value="acidPPc"/>
    <property type="match status" value="1"/>
</dbReference>
<dbReference type="Proteomes" id="UP000094412">
    <property type="component" value="Unassembled WGS sequence"/>
</dbReference>
<accession>A0A1C2E1C4</accession>
<dbReference type="STRING" id="1566387.QV13_08520"/>
<keyword evidence="1" id="KW-0812">Transmembrane</keyword>
<feature type="transmembrane region" description="Helical" evidence="1">
    <location>
        <begin position="12"/>
        <end position="31"/>
    </location>
</feature>
<keyword evidence="4" id="KW-1185">Reference proteome</keyword>
<dbReference type="CDD" id="cd03392">
    <property type="entry name" value="PAP2_like_2"/>
    <property type="match status" value="1"/>
</dbReference>
<dbReference type="InterPro" id="IPR036938">
    <property type="entry name" value="PAP2/HPO_sf"/>
</dbReference>
<dbReference type="OrthoDB" id="9780507at2"/>
<keyword evidence="1" id="KW-0472">Membrane</keyword>
<dbReference type="Pfam" id="PF01569">
    <property type="entry name" value="PAP2"/>
    <property type="match status" value="1"/>
</dbReference>
<evidence type="ECO:0000259" key="2">
    <source>
        <dbReference type="SMART" id="SM00014"/>
    </source>
</evidence>
<sequence>MTMPLTEDLTIIVSLVMAALAMAYLVALRSIDALANAAARIIEADRSTVSRLSRRIKAWLRAKRPRLYGYLARRLDPRVFLGLPLTLTVLAALYIAAIFGGLVEGVLESDGVVRFDQTVNTALTPWRISPLIDVFRWVTMLGDGPVIITIAIVLTAILSITLRSAFIVPLWVVLVSAQATTWLGKQIVARPRPEFIQGVVETSSSFPSGHATAITALFGFLAYAFARDLQSLRKRFEIVFWTAVLILAIDVSRVFLSVHYLSDVLAGNLVGCFWLLVGFALTEWRRARKQGVFGQHAAIKKVAAQDGAPRS</sequence>
<evidence type="ECO:0000313" key="3">
    <source>
        <dbReference type="EMBL" id="OCX20706.1"/>
    </source>
</evidence>
<dbReference type="PANTHER" id="PTHR14969:SF13">
    <property type="entry name" value="AT30094P"/>
    <property type="match status" value="1"/>
</dbReference>